<dbReference type="SFLD" id="SFLDG00179">
    <property type="entry name" value="mandelate_racemase"/>
    <property type="match status" value="1"/>
</dbReference>
<proteinExistence type="predicted"/>
<comment type="caution">
    <text evidence="5">The sequence shown here is derived from an EMBL/GenBank/DDBJ whole genome shotgun (WGS) entry which is preliminary data.</text>
</comment>
<dbReference type="InterPro" id="IPR036849">
    <property type="entry name" value="Enolase-like_C_sf"/>
</dbReference>
<dbReference type="SUPFAM" id="SSF51604">
    <property type="entry name" value="Enolase C-terminal domain-like"/>
    <property type="match status" value="1"/>
</dbReference>
<dbReference type="InterPro" id="IPR013342">
    <property type="entry name" value="Mandelate_racemase_C"/>
</dbReference>
<evidence type="ECO:0000256" key="3">
    <source>
        <dbReference type="ARBA" id="ARBA00022842"/>
    </source>
</evidence>
<gene>
    <name evidence="5" type="ORF">EV210_103318</name>
</gene>
<dbReference type="PANTHER" id="PTHR13794:SF58">
    <property type="entry name" value="MITOCHONDRIAL ENOLASE SUPERFAMILY MEMBER 1"/>
    <property type="match status" value="1"/>
</dbReference>
<name>A0A4R1Q1K8_9FIRM</name>
<dbReference type="AlphaFoldDB" id="A0A4R1Q1K8"/>
<evidence type="ECO:0000256" key="1">
    <source>
        <dbReference type="ARBA" id="ARBA00001946"/>
    </source>
</evidence>
<dbReference type="SMART" id="SM00922">
    <property type="entry name" value="MR_MLE"/>
    <property type="match status" value="1"/>
</dbReference>
<dbReference type="CDD" id="cd03316">
    <property type="entry name" value="MR_like"/>
    <property type="match status" value="1"/>
</dbReference>
<dbReference type="Proteomes" id="UP000295063">
    <property type="component" value="Unassembled WGS sequence"/>
</dbReference>
<dbReference type="Pfam" id="PF13378">
    <property type="entry name" value="MR_MLE_C"/>
    <property type="match status" value="1"/>
</dbReference>
<dbReference type="GO" id="GO:0000287">
    <property type="term" value="F:magnesium ion binding"/>
    <property type="evidence" value="ECO:0007669"/>
    <property type="project" value="TreeGrafter"/>
</dbReference>
<dbReference type="SFLD" id="SFLDS00001">
    <property type="entry name" value="Enolase"/>
    <property type="match status" value="1"/>
</dbReference>
<evidence type="ECO:0000256" key="2">
    <source>
        <dbReference type="ARBA" id="ARBA00022723"/>
    </source>
</evidence>
<dbReference type="SUPFAM" id="SSF54826">
    <property type="entry name" value="Enolase N-terminal domain-like"/>
    <property type="match status" value="1"/>
</dbReference>
<comment type="cofactor">
    <cofactor evidence="1">
        <name>Mg(2+)</name>
        <dbReference type="ChEBI" id="CHEBI:18420"/>
    </cofactor>
</comment>
<evidence type="ECO:0000259" key="4">
    <source>
        <dbReference type="SMART" id="SM00922"/>
    </source>
</evidence>
<protein>
    <submittedName>
        <fullName evidence="5">L-alanine-DL-glutamate epimerase-like enolase superfamily enzyme</fullName>
    </submittedName>
</protein>
<sequence>MVLSSINARLVTIPLGAGRGGSGATQVEVILVEIVSNDGIVGTGFSYALTGGGSAIKKIIEDMLAPLVIGQQEIRWEMIWYQIWDKTHRLGRGVALPALSALDIAIWDLRGKKQGKPLYELLGAHKEKIQIYGSGRATHGMSIEQLIEGAISYQEEGYKAIKLRAGALGINNDLARIKAVREHVPSLQMMIDCNERFNYTDALWFGKHLEQLDIYWMEEPLISDDVEGHRRLAEQLKLSIAVGEHLQGRFEFVQYLQKGAATVCQPDAPLVGGISEWRRIATIAEGFGVVVSPHFLPELHVHLAASTVNCVSIEHFPLINDILGETLTIEAGYAVPPQRPGHGIIWDWEKIKHFE</sequence>
<dbReference type="Gene3D" id="3.30.390.10">
    <property type="entry name" value="Enolase-like, N-terminal domain"/>
    <property type="match status" value="1"/>
</dbReference>
<dbReference type="InterPro" id="IPR046945">
    <property type="entry name" value="RHMD-like"/>
</dbReference>
<keyword evidence="6" id="KW-1185">Reference proteome</keyword>
<accession>A0A4R1Q1K8</accession>
<dbReference type="Pfam" id="PF02746">
    <property type="entry name" value="MR_MLE_N"/>
    <property type="match status" value="1"/>
</dbReference>
<dbReference type="PANTHER" id="PTHR13794">
    <property type="entry name" value="ENOLASE SUPERFAMILY, MANDELATE RACEMASE"/>
    <property type="match status" value="1"/>
</dbReference>
<organism evidence="5 6">
    <name type="scientific">Anaerospora hongkongensis</name>
    <dbReference type="NCBI Taxonomy" id="244830"/>
    <lineage>
        <taxon>Bacteria</taxon>
        <taxon>Bacillati</taxon>
        <taxon>Bacillota</taxon>
        <taxon>Negativicutes</taxon>
        <taxon>Selenomonadales</taxon>
        <taxon>Sporomusaceae</taxon>
        <taxon>Anaerospora</taxon>
    </lineage>
</organism>
<dbReference type="RefSeq" id="WP_132077206.1">
    <property type="nucleotide sequence ID" value="NZ_SLUI01000003.1"/>
</dbReference>
<dbReference type="GO" id="GO:0016836">
    <property type="term" value="F:hydro-lyase activity"/>
    <property type="evidence" value="ECO:0007669"/>
    <property type="project" value="TreeGrafter"/>
</dbReference>
<keyword evidence="2" id="KW-0479">Metal-binding</keyword>
<dbReference type="InterPro" id="IPR029017">
    <property type="entry name" value="Enolase-like_N"/>
</dbReference>
<dbReference type="EMBL" id="SLUI01000003">
    <property type="protein sequence ID" value="TCL38834.1"/>
    <property type="molecule type" value="Genomic_DNA"/>
</dbReference>
<dbReference type="OrthoDB" id="9775391at2"/>
<evidence type="ECO:0000313" key="6">
    <source>
        <dbReference type="Proteomes" id="UP000295063"/>
    </source>
</evidence>
<dbReference type="InterPro" id="IPR029065">
    <property type="entry name" value="Enolase_C-like"/>
</dbReference>
<keyword evidence="3" id="KW-0460">Magnesium</keyword>
<evidence type="ECO:0000313" key="5">
    <source>
        <dbReference type="EMBL" id="TCL38834.1"/>
    </source>
</evidence>
<feature type="domain" description="Mandelate racemase/muconate lactonizing enzyme C-terminal" evidence="4">
    <location>
        <begin position="143"/>
        <end position="239"/>
    </location>
</feature>
<dbReference type="GO" id="GO:0016052">
    <property type="term" value="P:carbohydrate catabolic process"/>
    <property type="evidence" value="ECO:0007669"/>
    <property type="project" value="TreeGrafter"/>
</dbReference>
<dbReference type="Gene3D" id="3.20.20.120">
    <property type="entry name" value="Enolase-like C-terminal domain"/>
    <property type="match status" value="1"/>
</dbReference>
<dbReference type="InterPro" id="IPR013341">
    <property type="entry name" value="Mandelate_racemase_N_dom"/>
</dbReference>
<reference evidence="5 6" key="1">
    <citation type="submission" date="2019-03" db="EMBL/GenBank/DDBJ databases">
        <title>Genomic Encyclopedia of Type Strains, Phase IV (KMG-IV): sequencing the most valuable type-strain genomes for metagenomic binning, comparative biology and taxonomic classification.</title>
        <authorList>
            <person name="Goeker M."/>
        </authorList>
    </citation>
    <scope>NUCLEOTIDE SEQUENCE [LARGE SCALE GENOMIC DNA]</scope>
    <source>
        <strain evidence="5 6">DSM 15969</strain>
    </source>
</reference>